<reference evidence="2 4" key="1">
    <citation type="submission" date="2015-08" db="EMBL/GenBank/DDBJ databases">
        <title>Draft Genome Sequence of Rathayibacter sp. Strain VKM Ac-2596 Isolated from Leaf Gall Induced by Plant-Parasitic Nematodes.</title>
        <authorList>
            <person name="Vasilenko O.V."/>
            <person name="Starodumova I.P."/>
            <person name="Tarlachkov S.V."/>
            <person name="Dorofeeva L.V."/>
            <person name="Evtushenko L.I."/>
        </authorList>
    </citation>
    <scope>NUCLEOTIDE SEQUENCE [LARGE SCALE GENOMIC DNA]</scope>
    <source>
        <strain evidence="2 4">VKM Ac-2596</strain>
    </source>
</reference>
<keyword evidence="1" id="KW-0812">Transmembrane</keyword>
<proteinExistence type="predicted"/>
<dbReference type="EMBL" id="LIIN01000071">
    <property type="protein sequence ID" value="KZX20800.1"/>
    <property type="molecule type" value="Genomic_DNA"/>
</dbReference>
<dbReference type="EMBL" id="CP047186">
    <property type="protein sequence ID" value="QHC54893.1"/>
    <property type="molecule type" value="Genomic_DNA"/>
</dbReference>
<evidence type="ECO:0000256" key="1">
    <source>
        <dbReference type="SAM" id="Phobius"/>
    </source>
</evidence>
<dbReference type="RefSeq" id="WP_132504474.1">
    <property type="nucleotide sequence ID" value="NZ_CP047186.1"/>
</dbReference>
<protein>
    <submittedName>
        <fullName evidence="2">Uncharacterized protein</fullName>
    </submittedName>
</protein>
<keyword evidence="1" id="KW-1133">Transmembrane helix</keyword>
<evidence type="ECO:0000313" key="3">
    <source>
        <dbReference type="EMBL" id="QHC54893.1"/>
    </source>
</evidence>
<gene>
    <name evidence="2" type="ORF">ACH61_02064</name>
    <name evidence="3" type="ORF">GSU10_04035</name>
</gene>
<organism evidence="2 4">
    <name type="scientific">Rathayibacter tanaceti</name>
    <dbReference type="NCBI Taxonomy" id="1671680"/>
    <lineage>
        <taxon>Bacteria</taxon>
        <taxon>Bacillati</taxon>
        <taxon>Actinomycetota</taxon>
        <taxon>Actinomycetes</taxon>
        <taxon>Micrococcales</taxon>
        <taxon>Microbacteriaceae</taxon>
        <taxon>Rathayibacter</taxon>
    </lineage>
</organism>
<evidence type="ECO:0000313" key="2">
    <source>
        <dbReference type="EMBL" id="KZX20800.1"/>
    </source>
</evidence>
<dbReference type="Proteomes" id="UP000076717">
    <property type="component" value="Unassembled WGS sequence"/>
</dbReference>
<keyword evidence="1" id="KW-0472">Membrane</keyword>
<reference evidence="3" key="3">
    <citation type="submission" date="2019-12" db="EMBL/GenBank/DDBJ databases">
        <title>Complete and Draft Genome Sequences of New Strains and Members of Some Known Species of the Genus Rathayibacter isolated from Plants.</title>
        <authorList>
            <person name="Tarlachkov S.V."/>
            <person name="Starodumova I.P."/>
            <person name="Dorofeeva L.V."/>
            <person name="Prisyazhnaya N.V."/>
            <person name="Leyn S.A."/>
            <person name="Zlamal J.E."/>
            <person name="Elane M.L."/>
            <person name="Osterman A.L."/>
            <person name="Nadler S.A."/>
            <person name="Subbotin S.A."/>
            <person name="Evtushenko L.I."/>
        </authorList>
    </citation>
    <scope>NUCLEOTIDE SEQUENCE</scope>
    <source>
        <strain evidence="3">VKM Ac-2761</strain>
    </source>
</reference>
<feature type="transmembrane region" description="Helical" evidence="1">
    <location>
        <begin position="125"/>
        <end position="147"/>
    </location>
</feature>
<evidence type="ECO:0000313" key="5">
    <source>
        <dbReference type="Proteomes" id="UP000465031"/>
    </source>
</evidence>
<keyword evidence="4" id="KW-1185">Reference proteome</keyword>
<dbReference type="OrthoDB" id="3204564at2"/>
<dbReference type="Proteomes" id="UP000465031">
    <property type="component" value="Chromosome"/>
</dbReference>
<reference evidence="5" key="2">
    <citation type="submission" date="2019-12" db="EMBL/GenBank/DDBJ databases">
        <title>Complete and draft genome sequences of new strains and members of some known species of the genus Rathayibacter isolated from plants.</title>
        <authorList>
            <person name="Tarlachkov S.V."/>
            <person name="Starodumova I.P."/>
            <person name="Dorofeeva L.V."/>
            <person name="Prisyazhnaya N.V."/>
            <person name="Leyn S."/>
            <person name="Zlamal J."/>
            <person name="Elan M."/>
            <person name="Osterman A.L."/>
            <person name="Nadler S."/>
            <person name="Subbotin S.A."/>
            <person name="Evtushenko L.I."/>
        </authorList>
    </citation>
    <scope>NUCLEOTIDE SEQUENCE [LARGE SCALE GENOMIC DNA]</scope>
    <source>
        <strain evidence="5">VKM Ac-2761</strain>
    </source>
</reference>
<evidence type="ECO:0000313" key="4">
    <source>
        <dbReference type="Proteomes" id="UP000076717"/>
    </source>
</evidence>
<feature type="transmembrane region" description="Helical" evidence="1">
    <location>
        <begin position="167"/>
        <end position="188"/>
    </location>
</feature>
<accession>A0A162FX35</accession>
<dbReference type="KEGG" id="rte:GSU10_04035"/>
<sequence length="351" mass="37618">MIDSQSTETRAFAERELAEWTEWLGFDVRQLLIDGDEGRALGIMRSAQAALDVIFSETSADDRGAQEDSFLLAIQGDGRALVPNWTVNSETFLAMRGMQGEDVKKYVQVTENRLKLMSQAGDPEALALQMLAGGILSITVPMVVGVAKEVIAGTALRAAVVAGIKSIGFKTAIGAVVIAAFTLLSWLVTSNPKEIMGLVANNTSMDLTIGGDTYMNCGEMTSMMDNFPDPVQLTKRLSVSSEGTVTTFVSVGVYSAQKKFGLFGAEGIMRFTDPTSGFAFDQMFAVPYSKDNGINVREARGEGLPDSFTQLYASRDVRVSTRVGDSVHLTSTVNDTRGGQAATITTISDTP</sequence>
<name>A0A162FX35_9MICO</name>
<dbReference type="AlphaFoldDB" id="A0A162FX35"/>